<evidence type="ECO:0000313" key="2">
    <source>
        <dbReference type="Proteomes" id="UP001139981"/>
    </source>
</evidence>
<sequence>MYKVLLFGSGALGSVYAWRLQETGAAEITAVCRGNYETVVQNGFQITSSLFKNDVFRPSRVVRSVSEAAADGTEFDYILVCTKALPNRGDNSGLIAAAVTSQTTIVLIQNGIGIEDPFHARYPGVNVISAVAYIDVAQPEGGVIEHGGNCALVMGPVGEGQRAEKLAEVWENGGVSCSVLENVQAVRWLKLAWNASFNTVAVASGGNNTRIMVDDPECCRLIYNIMIEVYRLGEAATGAPLPVMRGIAGPKELLATAQAPGVVVMPSMLMDFLAKRPLEHEVILGNPIQIARELGVAVPHMETVYALLRMIEKQYLD</sequence>
<comment type="caution">
    <text evidence="1">The sequence shown here is derived from an EMBL/GenBank/DDBJ whole genome shotgun (WGS) entry which is preliminary data.</text>
</comment>
<dbReference type="Proteomes" id="UP001139981">
    <property type="component" value="Unassembled WGS sequence"/>
</dbReference>
<proteinExistence type="predicted"/>
<name>A0ACC1MB12_9FUNG</name>
<accession>A0ACC1MB12</accession>
<keyword evidence="2" id="KW-1185">Reference proteome</keyword>
<protein>
    <submittedName>
        <fullName evidence="1">Uncharacterized protein</fullName>
    </submittedName>
</protein>
<organism evidence="1 2">
    <name type="scientific">Coemansia aciculifera</name>
    <dbReference type="NCBI Taxonomy" id="417176"/>
    <lineage>
        <taxon>Eukaryota</taxon>
        <taxon>Fungi</taxon>
        <taxon>Fungi incertae sedis</taxon>
        <taxon>Zoopagomycota</taxon>
        <taxon>Kickxellomycotina</taxon>
        <taxon>Kickxellomycetes</taxon>
        <taxon>Kickxellales</taxon>
        <taxon>Kickxellaceae</taxon>
        <taxon>Coemansia</taxon>
    </lineage>
</organism>
<evidence type="ECO:0000313" key="1">
    <source>
        <dbReference type="EMBL" id="KAJ2900656.1"/>
    </source>
</evidence>
<gene>
    <name evidence="1" type="ORF">IWW38_000329</name>
</gene>
<dbReference type="EMBL" id="JANBVB010000003">
    <property type="protein sequence ID" value="KAJ2900656.1"/>
    <property type="molecule type" value="Genomic_DNA"/>
</dbReference>
<reference evidence="1" key="1">
    <citation type="submission" date="2022-07" db="EMBL/GenBank/DDBJ databases">
        <title>Phylogenomic reconstructions and comparative analyses of Kickxellomycotina fungi.</title>
        <authorList>
            <person name="Reynolds N.K."/>
            <person name="Stajich J.E."/>
            <person name="Barry K."/>
            <person name="Grigoriev I.V."/>
            <person name="Crous P."/>
            <person name="Smith M.E."/>
        </authorList>
    </citation>
    <scope>NUCLEOTIDE SEQUENCE</scope>
    <source>
        <strain evidence="1">CBS 190363</strain>
    </source>
</reference>